<dbReference type="Pfam" id="PF01593">
    <property type="entry name" value="Amino_oxidase"/>
    <property type="match status" value="1"/>
</dbReference>
<keyword evidence="12" id="KW-1185">Reference proteome</keyword>
<dbReference type="Gene3D" id="3.50.50.60">
    <property type="entry name" value="FAD/NAD(P)-binding domain"/>
    <property type="match status" value="2"/>
</dbReference>
<evidence type="ECO:0000256" key="8">
    <source>
        <dbReference type="RuleBase" id="RU362075"/>
    </source>
</evidence>
<dbReference type="FunFam" id="3.50.50.60:FF:000171">
    <property type="entry name" value="zeta-carotene-forming phytoene desaturase"/>
    <property type="match status" value="1"/>
</dbReference>
<dbReference type="NCBIfam" id="TIGR02734">
    <property type="entry name" value="crtI_fam"/>
    <property type="match status" value="1"/>
</dbReference>
<reference evidence="11" key="1">
    <citation type="journal article" date="2020" name="Stud. Mycol.">
        <title>101 Dothideomycetes genomes: a test case for predicting lifestyles and emergence of pathogens.</title>
        <authorList>
            <person name="Haridas S."/>
            <person name="Albert R."/>
            <person name="Binder M."/>
            <person name="Bloem J."/>
            <person name="Labutti K."/>
            <person name="Salamov A."/>
            <person name="Andreopoulos B."/>
            <person name="Baker S."/>
            <person name="Barry K."/>
            <person name="Bills G."/>
            <person name="Bluhm B."/>
            <person name="Cannon C."/>
            <person name="Castanera R."/>
            <person name="Culley D."/>
            <person name="Daum C."/>
            <person name="Ezra D."/>
            <person name="Gonzalez J."/>
            <person name="Henrissat B."/>
            <person name="Kuo A."/>
            <person name="Liang C."/>
            <person name="Lipzen A."/>
            <person name="Lutzoni F."/>
            <person name="Magnuson J."/>
            <person name="Mondo S."/>
            <person name="Nolan M."/>
            <person name="Ohm R."/>
            <person name="Pangilinan J."/>
            <person name="Park H.-J."/>
            <person name="Ramirez L."/>
            <person name="Alfaro M."/>
            <person name="Sun H."/>
            <person name="Tritt A."/>
            <person name="Yoshinaga Y."/>
            <person name="Zwiers L.-H."/>
            <person name="Turgeon B."/>
            <person name="Goodwin S."/>
            <person name="Spatafora J."/>
            <person name="Crous P."/>
            <person name="Grigoriev I."/>
        </authorList>
    </citation>
    <scope>NUCLEOTIDE SEQUENCE</scope>
    <source>
        <strain evidence="11">CBS 480.64</strain>
    </source>
</reference>
<comment type="pathway">
    <text evidence="2 8">Carotenoid biosynthesis.</text>
</comment>
<feature type="domain" description="Amine oxidase" evidence="10">
    <location>
        <begin position="14"/>
        <end position="318"/>
    </location>
</feature>
<protein>
    <recommendedName>
        <fullName evidence="4">Phytoene desaturase</fullName>
    </recommendedName>
    <alternativeName>
        <fullName evidence="7">Phytoene desaturase (3,4-didehydrolycopene-forming)</fullName>
    </alternativeName>
</protein>
<evidence type="ECO:0000256" key="1">
    <source>
        <dbReference type="ARBA" id="ARBA00001911"/>
    </source>
</evidence>
<evidence type="ECO:0000256" key="6">
    <source>
        <dbReference type="ARBA" id="ARBA00023002"/>
    </source>
</evidence>
<keyword evidence="9" id="KW-0812">Transmembrane</keyword>
<evidence type="ECO:0000256" key="7">
    <source>
        <dbReference type="ARBA" id="ARBA00034551"/>
    </source>
</evidence>
<dbReference type="Proteomes" id="UP000799421">
    <property type="component" value="Unassembled WGS sequence"/>
</dbReference>
<dbReference type="GO" id="GO:0016166">
    <property type="term" value="F:phytoene dehydrogenase activity"/>
    <property type="evidence" value="ECO:0007669"/>
    <property type="project" value="UniProtKB-ARBA"/>
</dbReference>
<keyword evidence="9" id="KW-1133">Transmembrane helix</keyword>
<dbReference type="InterPro" id="IPR014105">
    <property type="entry name" value="Carotenoid/retinoid_OxRdtase"/>
</dbReference>
<dbReference type="OrthoDB" id="7777654at2759"/>
<keyword evidence="5 8" id="KW-0125">Carotenoid biosynthesis</keyword>
<keyword evidence="9" id="KW-0472">Membrane</keyword>
<evidence type="ECO:0000256" key="2">
    <source>
        <dbReference type="ARBA" id="ARBA00004829"/>
    </source>
</evidence>
<accession>A0A6A7C411</accession>
<evidence type="ECO:0000256" key="9">
    <source>
        <dbReference type="SAM" id="Phobius"/>
    </source>
</evidence>
<dbReference type="InterPro" id="IPR036188">
    <property type="entry name" value="FAD/NAD-bd_sf"/>
</dbReference>
<evidence type="ECO:0000259" key="10">
    <source>
        <dbReference type="Pfam" id="PF01593"/>
    </source>
</evidence>
<keyword evidence="6 8" id="KW-0560">Oxidoreductase</keyword>
<name>A0A6A7C411_9PEZI</name>
<comment type="similarity">
    <text evidence="3 8">Belongs to the carotenoid/retinoid oxidoreductase family.</text>
</comment>
<organism evidence="11 12">
    <name type="scientific">Piedraia hortae CBS 480.64</name>
    <dbReference type="NCBI Taxonomy" id="1314780"/>
    <lineage>
        <taxon>Eukaryota</taxon>
        <taxon>Fungi</taxon>
        <taxon>Dikarya</taxon>
        <taxon>Ascomycota</taxon>
        <taxon>Pezizomycotina</taxon>
        <taxon>Dothideomycetes</taxon>
        <taxon>Dothideomycetidae</taxon>
        <taxon>Capnodiales</taxon>
        <taxon>Piedraiaceae</taxon>
        <taxon>Piedraia</taxon>
    </lineage>
</organism>
<dbReference type="PANTHER" id="PTHR43734:SF1">
    <property type="entry name" value="PHYTOENE DESATURASE"/>
    <property type="match status" value="1"/>
</dbReference>
<gene>
    <name evidence="11" type="ORF">K470DRAFT_299172</name>
</gene>
<dbReference type="InterPro" id="IPR002937">
    <property type="entry name" value="Amino_oxidase"/>
</dbReference>
<dbReference type="PANTHER" id="PTHR43734">
    <property type="entry name" value="PHYTOENE DESATURASE"/>
    <property type="match status" value="1"/>
</dbReference>
<evidence type="ECO:0000256" key="5">
    <source>
        <dbReference type="ARBA" id="ARBA00022746"/>
    </source>
</evidence>
<dbReference type="EMBL" id="MU005972">
    <property type="protein sequence ID" value="KAF2861458.1"/>
    <property type="molecule type" value="Genomic_DNA"/>
</dbReference>
<dbReference type="SUPFAM" id="SSF51905">
    <property type="entry name" value="FAD/NAD(P)-binding domain"/>
    <property type="match status" value="1"/>
</dbReference>
<evidence type="ECO:0000313" key="11">
    <source>
        <dbReference type="EMBL" id="KAF2861458.1"/>
    </source>
</evidence>
<evidence type="ECO:0000256" key="3">
    <source>
        <dbReference type="ARBA" id="ARBA00006046"/>
    </source>
</evidence>
<sequence length="565" mass="64028">MKQQTAIVIGAGAGGIATAARLTRAGFKVTVMEKNSFTGGRCSLIYENGYRFDQGPSLLLLPRLFNLTFEELGTSLEAEGIDLRKCEPNYRVWFDDGHQFELSTDLAAMKKEIARWEGQDGVDRYYRFLSESHLHYEVSVDHVLLKNFYSLLSILRPSFLRYIAILHPFESMWRRASLYFYTERLRRVFTFGSMYMGMSPFDAPGTYSLLQYTELAEGIWYPVGGFHRVLQALVEVGKRMGVEYRMNTNVEKIVLGDHGVRGVQVGGKLIEADVIVNNSDLVYAYNNLMPPTTYSTSLSNRPASCSSISFYWALDRQVPELDTHNIFLAKDYKESFDSIFKKHLIPDEPSFYVNVPSRVDASAAPEGKDTIVVLVPVGHMTDKNGANQDWPRMISMARTTVISTIKSRMGIDLGPLIVHEETNDPETWKQKFNLDKGAILGLSHSFFNVLSFRPRTKARRPGWIDGKFGTELPGRVVEQFADLFRGQAKYINGLYMVGASVYPGTGVPIVMAGGRLVAEQVLQDYHMPIPWARKRDVWQNPWMGWSEMVMMAVLAIVVGMYFFLM</sequence>
<dbReference type="AlphaFoldDB" id="A0A6A7C411"/>
<proteinExistence type="inferred from homology"/>
<comment type="cofactor">
    <cofactor evidence="1">
        <name>NAD(+)</name>
        <dbReference type="ChEBI" id="CHEBI:57540"/>
    </cofactor>
</comment>
<feature type="transmembrane region" description="Helical" evidence="9">
    <location>
        <begin position="542"/>
        <end position="564"/>
    </location>
</feature>
<dbReference type="GO" id="GO:0016117">
    <property type="term" value="P:carotenoid biosynthetic process"/>
    <property type="evidence" value="ECO:0007669"/>
    <property type="project" value="UniProtKB-KW"/>
</dbReference>
<evidence type="ECO:0000256" key="4">
    <source>
        <dbReference type="ARBA" id="ARBA00013293"/>
    </source>
</evidence>
<evidence type="ECO:0000313" key="12">
    <source>
        <dbReference type="Proteomes" id="UP000799421"/>
    </source>
</evidence>